<evidence type="ECO:0000313" key="2">
    <source>
        <dbReference type="EMBL" id="TXG38654.1"/>
    </source>
</evidence>
<comment type="caution">
    <text evidence="2">The sequence shown here is derived from an EMBL/GenBank/DDBJ whole genome shotgun (WGS) entry which is preliminary data.</text>
</comment>
<dbReference type="OrthoDB" id="1431651at2"/>
<protein>
    <submittedName>
        <fullName evidence="2">Lipocalin family protein</fullName>
    </submittedName>
</protein>
<dbReference type="AlphaFoldDB" id="A0A5C7GK44"/>
<sequence length="157" mass="17704">MKTQYLSAKLLLIFLVFNLGCSKSDDGADSQTTLEQQFIGTWKPLKFVIVCSDGGNEIENYSACEQTGRLTISSNGTWSETYFYEYVDNMCEEDGVDSGTWKIVNGKLIIKESEFGEAEVTFFEISESTLKVGQYDDDFSCGIDNVSSHYYTEYVKI</sequence>
<proteinExistence type="predicted"/>
<feature type="domain" description="Lipocalin-like" evidence="1">
    <location>
        <begin position="39"/>
        <end position="131"/>
    </location>
</feature>
<dbReference type="Proteomes" id="UP000321080">
    <property type="component" value="Unassembled WGS sequence"/>
</dbReference>
<evidence type="ECO:0000259" key="1">
    <source>
        <dbReference type="Pfam" id="PF13648"/>
    </source>
</evidence>
<dbReference type="Pfam" id="PF13648">
    <property type="entry name" value="Lipocalin_4"/>
    <property type="match status" value="1"/>
</dbReference>
<keyword evidence="3" id="KW-1185">Reference proteome</keyword>
<dbReference type="RefSeq" id="WP_147766015.1">
    <property type="nucleotide sequence ID" value="NZ_VRKQ01000008.1"/>
</dbReference>
<evidence type="ECO:0000313" key="3">
    <source>
        <dbReference type="Proteomes" id="UP000321080"/>
    </source>
</evidence>
<gene>
    <name evidence="2" type="ORF">FUA22_01870</name>
</gene>
<reference evidence="2 3" key="1">
    <citation type="submission" date="2019-08" db="EMBL/GenBank/DDBJ databases">
        <title>Seonamhaeicola sediminis sp. nov., isolated from marine sediment.</title>
        <authorList>
            <person name="Cao W.R."/>
        </authorList>
    </citation>
    <scope>NUCLEOTIDE SEQUENCE [LARGE SCALE GENOMIC DNA]</scope>
    <source>
        <strain evidence="2 3">1505</strain>
    </source>
</reference>
<dbReference type="InterPro" id="IPR024311">
    <property type="entry name" value="Lipocalin-like"/>
</dbReference>
<accession>A0A5C7GK44</accession>
<organism evidence="2 3">
    <name type="scientific">Seonamhaeicola maritimus</name>
    <dbReference type="NCBI Taxonomy" id="2591822"/>
    <lineage>
        <taxon>Bacteria</taxon>
        <taxon>Pseudomonadati</taxon>
        <taxon>Bacteroidota</taxon>
        <taxon>Flavobacteriia</taxon>
        <taxon>Flavobacteriales</taxon>
        <taxon>Flavobacteriaceae</taxon>
    </lineage>
</organism>
<name>A0A5C7GK44_9FLAO</name>
<dbReference type="EMBL" id="VRKQ01000008">
    <property type="protein sequence ID" value="TXG38654.1"/>
    <property type="molecule type" value="Genomic_DNA"/>
</dbReference>